<keyword evidence="2 6" id="KW-0805">Transcription regulation</keyword>
<keyword evidence="4 6" id="KW-0238">DNA-binding</keyword>
<proteinExistence type="inferred from homology"/>
<comment type="caution">
    <text evidence="9">The sequence shown here is derived from an EMBL/GenBank/DDBJ whole genome shotgun (WGS) entry which is preliminary data.</text>
</comment>
<dbReference type="SUPFAM" id="SSF88946">
    <property type="entry name" value="Sigma2 domain of RNA polymerase sigma factors"/>
    <property type="match status" value="1"/>
</dbReference>
<dbReference type="PANTHER" id="PTHR43133">
    <property type="entry name" value="RNA POLYMERASE ECF-TYPE SIGMA FACTO"/>
    <property type="match status" value="1"/>
</dbReference>
<dbReference type="EMBL" id="JANUGQ010000022">
    <property type="protein sequence ID" value="MCS0638407.1"/>
    <property type="molecule type" value="Genomic_DNA"/>
</dbReference>
<protein>
    <recommendedName>
        <fullName evidence="6">RNA polymerase sigma factor</fullName>
    </recommendedName>
</protein>
<evidence type="ECO:0000256" key="1">
    <source>
        <dbReference type="ARBA" id="ARBA00010641"/>
    </source>
</evidence>
<dbReference type="PROSITE" id="PS01063">
    <property type="entry name" value="SIGMA70_ECF"/>
    <property type="match status" value="1"/>
</dbReference>
<dbReference type="NCBIfam" id="TIGR02937">
    <property type="entry name" value="sigma70-ECF"/>
    <property type="match status" value="1"/>
</dbReference>
<evidence type="ECO:0000256" key="6">
    <source>
        <dbReference type="RuleBase" id="RU000716"/>
    </source>
</evidence>
<keyword evidence="10" id="KW-1185">Reference proteome</keyword>
<evidence type="ECO:0000259" key="8">
    <source>
        <dbReference type="Pfam" id="PF04545"/>
    </source>
</evidence>
<name>A0ABT2CLX5_9ACTN</name>
<dbReference type="InterPro" id="IPR007630">
    <property type="entry name" value="RNA_pol_sigma70_r4"/>
</dbReference>
<dbReference type="RefSeq" id="WP_258789692.1">
    <property type="nucleotide sequence ID" value="NZ_JANUGQ010000022.1"/>
</dbReference>
<gene>
    <name evidence="9" type="ORF">NX801_22675</name>
</gene>
<feature type="domain" description="RNA polymerase sigma-70 region 4" evidence="8">
    <location>
        <begin position="127"/>
        <end position="174"/>
    </location>
</feature>
<dbReference type="InterPro" id="IPR036388">
    <property type="entry name" value="WH-like_DNA-bd_sf"/>
</dbReference>
<dbReference type="InterPro" id="IPR013325">
    <property type="entry name" value="RNA_pol_sigma_r2"/>
</dbReference>
<evidence type="ECO:0000259" key="7">
    <source>
        <dbReference type="Pfam" id="PF04542"/>
    </source>
</evidence>
<sequence>MDATATADRAADELARGLLRGDERSFEAIYRRWNPLVTTLAARTLGDPREAEDVAQQVFLAAWRGRAGFRPERGPLAAWLVGITRRKTVDALAARRRRTDLPAAPPAAAPGPGPDELLDRLVVARELGRLPSAQREVLCLAFYADLTQSQIAERTGIPLGTVKSHVRRGLRRLRDRVEESSGP</sequence>
<keyword evidence="5 6" id="KW-0804">Transcription</keyword>
<dbReference type="InterPro" id="IPR000838">
    <property type="entry name" value="RNA_pol_sigma70_ECF_CS"/>
</dbReference>
<dbReference type="InterPro" id="IPR014284">
    <property type="entry name" value="RNA_pol_sigma-70_dom"/>
</dbReference>
<dbReference type="InterPro" id="IPR013324">
    <property type="entry name" value="RNA_pol_sigma_r3/r4-like"/>
</dbReference>
<evidence type="ECO:0000313" key="10">
    <source>
        <dbReference type="Proteomes" id="UP001431313"/>
    </source>
</evidence>
<dbReference type="InterPro" id="IPR007627">
    <property type="entry name" value="RNA_pol_sigma70_r2"/>
</dbReference>
<dbReference type="PANTHER" id="PTHR43133:SF62">
    <property type="entry name" value="RNA POLYMERASE SIGMA FACTOR SIGZ"/>
    <property type="match status" value="1"/>
</dbReference>
<evidence type="ECO:0000313" key="9">
    <source>
        <dbReference type="EMBL" id="MCS0638407.1"/>
    </source>
</evidence>
<evidence type="ECO:0000256" key="4">
    <source>
        <dbReference type="ARBA" id="ARBA00023125"/>
    </source>
</evidence>
<dbReference type="Gene3D" id="1.10.10.10">
    <property type="entry name" value="Winged helix-like DNA-binding domain superfamily/Winged helix DNA-binding domain"/>
    <property type="match status" value="1"/>
</dbReference>
<dbReference type="Pfam" id="PF04545">
    <property type="entry name" value="Sigma70_r4"/>
    <property type="match status" value="1"/>
</dbReference>
<keyword evidence="3 6" id="KW-0731">Sigma factor</keyword>
<organism evidence="9 10">
    <name type="scientific">Streptomyces pyxinae</name>
    <dbReference type="NCBI Taxonomy" id="2970734"/>
    <lineage>
        <taxon>Bacteria</taxon>
        <taxon>Bacillati</taxon>
        <taxon>Actinomycetota</taxon>
        <taxon>Actinomycetes</taxon>
        <taxon>Kitasatosporales</taxon>
        <taxon>Streptomycetaceae</taxon>
        <taxon>Streptomyces</taxon>
    </lineage>
</organism>
<evidence type="ECO:0000256" key="5">
    <source>
        <dbReference type="ARBA" id="ARBA00023163"/>
    </source>
</evidence>
<comment type="similarity">
    <text evidence="1 6">Belongs to the sigma-70 factor family. ECF subfamily.</text>
</comment>
<dbReference type="SUPFAM" id="SSF88659">
    <property type="entry name" value="Sigma3 and sigma4 domains of RNA polymerase sigma factors"/>
    <property type="match status" value="1"/>
</dbReference>
<feature type="domain" description="RNA polymerase sigma-70 region 2" evidence="7">
    <location>
        <begin position="29"/>
        <end position="98"/>
    </location>
</feature>
<dbReference type="Pfam" id="PF04542">
    <property type="entry name" value="Sigma70_r2"/>
    <property type="match status" value="1"/>
</dbReference>
<evidence type="ECO:0000256" key="2">
    <source>
        <dbReference type="ARBA" id="ARBA00023015"/>
    </source>
</evidence>
<dbReference type="InterPro" id="IPR039425">
    <property type="entry name" value="RNA_pol_sigma-70-like"/>
</dbReference>
<dbReference type="Proteomes" id="UP001431313">
    <property type="component" value="Unassembled WGS sequence"/>
</dbReference>
<accession>A0ABT2CLX5</accession>
<dbReference type="Gene3D" id="1.10.1740.10">
    <property type="match status" value="1"/>
</dbReference>
<evidence type="ECO:0000256" key="3">
    <source>
        <dbReference type="ARBA" id="ARBA00023082"/>
    </source>
</evidence>
<reference evidence="9" key="1">
    <citation type="submission" date="2022-08" db="EMBL/GenBank/DDBJ databases">
        <authorList>
            <person name="Somphong A."/>
            <person name="Phongsopitanun W."/>
        </authorList>
    </citation>
    <scope>NUCLEOTIDE SEQUENCE</scope>
    <source>
        <strain evidence="9">LP05-1</strain>
    </source>
</reference>